<proteinExistence type="predicted"/>
<organism evidence="2 3">
    <name type="scientific">Rhizocola hellebori</name>
    <dbReference type="NCBI Taxonomy" id="1392758"/>
    <lineage>
        <taxon>Bacteria</taxon>
        <taxon>Bacillati</taxon>
        <taxon>Actinomycetota</taxon>
        <taxon>Actinomycetes</taxon>
        <taxon>Micromonosporales</taxon>
        <taxon>Micromonosporaceae</taxon>
        <taxon>Rhizocola</taxon>
    </lineage>
</organism>
<feature type="compositionally biased region" description="Basic residues" evidence="1">
    <location>
        <begin position="94"/>
        <end position="105"/>
    </location>
</feature>
<evidence type="ECO:0000313" key="3">
    <source>
        <dbReference type="Proteomes" id="UP000612899"/>
    </source>
</evidence>
<feature type="region of interest" description="Disordered" evidence="1">
    <location>
        <begin position="70"/>
        <end position="105"/>
    </location>
</feature>
<evidence type="ECO:0008006" key="4">
    <source>
        <dbReference type="Google" id="ProtNLM"/>
    </source>
</evidence>
<reference evidence="2" key="1">
    <citation type="submission" date="2021-01" db="EMBL/GenBank/DDBJ databases">
        <title>Whole genome shotgun sequence of Rhizocola hellebori NBRC 109834.</title>
        <authorList>
            <person name="Komaki H."/>
            <person name="Tamura T."/>
        </authorList>
    </citation>
    <scope>NUCLEOTIDE SEQUENCE</scope>
    <source>
        <strain evidence="2">NBRC 109834</strain>
    </source>
</reference>
<dbReference type="InterPro" id="IPR009061">
    <property type="entry name" value="DNA-bd_dom_put_sf"/>
</dbReference>
<evidence type="ECO:0000256" key="1">
    <source>
        <dbReference type="SAM" id="MobiDB-lite"/>
    </source>
</evidence>
<evidence type="ECO:0000313" key="2">
    <source>
        <dbReference type="EMBL" id="GIH07546.1"/>
    </source>
</evidence>
<comment type="caution">
    <text evidence="2">The sequence shown here is derived from an EMBL/GenBank/DDBJ whole genome shotgun (WGS) entry which is preliminary data.</text>
</comment>
<dbReference type="EMBL" id="BONY01000037">
    <property type="protein sequence ID" value="GIH07546.1"/>
    <property type="molecule type" value="Genomic_DNA"/>
</dbReference>
<gene>
    <name evidence="2" type="ORF">Rhe02_56130</name>
</gene>
<dbReference type="AlphaFoldDB" id="A0A8J3QBJ0"/>
<keyword evidence="3" id="KW-1185">Reference proteome</keyword>
<accession>A0A8J3QBJ0</accession>
<protein>
    <recommendedName>
        <fullName evidence="4">DNA-binding protein</fullName>
    </recommendedName>
</protein>
<name>A0A8J3QBJ0_9ACTN</name>
<sequence>MEDRRPVVGDFLTLFDIGEIAQWTRHGESMIRRWIGSGKIPGCYRTRPGGKIFMSGDQLALLIRSWQEADIEPPNPARRSTRVKRRDPVAPTRRGGHAPKQRLAS</sequence>
<dbReference type="SUPFAM" id="SSF46955">
    <property type="entry name" value="Putative DNA-binding domain"/>
    <property type="match status" value="1"/>
</dbReference>
<dbReference type="Proteomes" id="UP000612899">
    <property type="component" value="Unassembled WGS sequence"/>
</dbReference>